<name>A0A448WS38_9PLAT</name>
<evidence type="ECO:0000313" key="3">
    <source>
        <dbReference type="Proteomes" id="UP000784294"/>
    </source>
</evidence>
<evidence type="ECO:0000313" key="2">
    <source>
        <dbReference type="EMBL" id="VEL18872.1"/>
    </source>
</evidence>
<gene>
    <name evidence="2" type="ORF">PXEA_LOCUS12312</name>
</gene>
<comment type="caution">
    <text evidence="2">The sequence shown here is derived from an EMBL/GenBank/DDBJ whole genome shotgun (WGS) entry which is preliminary data.</text>
</comment>
<dbReference type="Proteomes" id="UP000784294">
    <property type="component" value="Unassembled WGS sequence"/>
</dbReference>
<reference evidence="2" key="1">
    <citation type="submission" date="2018-11" db="EMBL/GenBank/DDBJ databases">
        <authorList>
            <consortium name="Pathogen Informatics"/>
        </authorList>
    </citation>
    <scope>NUCLEOTIDE SEQUENCE</scope>
</reference>
<sequence length="243" mass="26182">MSPHTGRPLRPIFTRLPFAVSLPDATIVIVGHAGTLDAVVRPLLRRDRLLFSGPPRNLSGSSLLHYLPWRLQSRNLSGCHQLSRGCSLANSSSSTSDASATENPSAGKSCLCSMNEAIAKRCSAVPYCGLVMLEERLRRRRASGPGCLATSSSPLGTDNSGLSTSSSSSSPLDRSHSTGAGEDIYLGELANGLALQSANEVTHTGFREQRCPSNRRWHLVEPPCALGFTHQANPSMDWRIFKR</sequence>
<feature type="compositionally biased region" description="Polar residues" evidence="1">
    <location>
        <begin position="149"/>
        <end position="159"/>
    </location>
</feature>
<evidence type="ECO:0000256" key="1">
    <source>
        <dbReference type="SAM" id="MobiDB-lite"/>
    </source>
</evidence>
<feature type="region of interest" description="Disordered" evidence="1">
    <location>
        <begin position="144"/>
        <end position="180"/>
    </location>
</feature>
<organism evidence="2 3">
    <name type="scientific">Protopolystoma xenopodis</name>
    <dbReference type="NCBI Taxonomy" id="117903"/>
    <lineage>
        <taxon>Eukaryota</taxon>
        <taxon>Metazoa</taxon>
        <taxon>Spiralia</taxon>
        <taxon>Lophotrochozoa</taxon>
        <taxon>Platyhelminthes</taxon>
        <taxon>Monogenea</taxon>
        <taxon>Polyopisthocotylea</taxon>
        <taxon>Polystomatidea</taxon>
        <taxon>Polystomatidae</taxon>
        <taxon>Protopolystoma</taxon>
    </lineage>
</organism>
<feature type="compositionally biased region" description="Low complexity" evidence="1">
    <location>
        <begin position="160"/>
        <end position="172"/>
    </location>
</feature>
<protein>
    <submittedName>
        <fullName evidence="2">Uncharacterized protein</fullName>
    </submittedName>
</protein>
<keyword evidence="3" id="KW-1185">Reference proteome</keyword>
<dbReference type="EMBL" id="CAAALY010039098">
    <property type="protein sequence ID" value="VEL18872.1"/>
    <property type="molecule type" value="Genomic_DNA"/>
</dbReference>
<dbReference type="AlphaFoldDB" id="A0A448WS38"/>
<proteinExistence type="predicted"/>
<accession>A0A448WS38</accession>